<keyword evidence="2" id="KW-0677">Repeat</keyword>
<feature type="region of interest" description="Disordered" evidence="6">
    <location>
        <begin position="547"/>
        <end position="650"/>
    </location>
</feature>
<feature type="compositionally biased region" description="Low complexity" evidence="6">
    <location>
        <begin position="554"/>
        <end position="567"/>
    </location>
</feature>
<dbReference type="STRING" id="1890683.A0A427YUX4"/>
<dbReference type="GO" id="GO:0000978">
    <property type="term" value="F:RNA polymerase II cis-regulatory region sequence-specific DNA binding"/>
    <property type="evidence" value="ECO:0007669"/>
    <property type="project" value="UniProtKB-ARBA"/>
</dbReference>
<dbReference type="PROSITE" id="PS00028">
    <property type="entry name" value="ZINC_FINGER_C2H2_1"/>
    <property type="match status" value="2"/>
</dbReference>
<proteinExistence type="predicted"/>
<dbReference type="PROSITE" id="PS50157">
    <property type="entry name" value="ZINC_FINGER_C2H2_2"/>
    <property type="match status" value="2"/>
</dbReference>
<keyword evidence="9" id="KW-1185">Reference proteome</keyword>
<dbReference type="EMBL" id="RSCD01000002">
    <property type="protein sequence ID" value="RSH94839.1"/>
    <property type="molecule type" value="Genomic_DNA"/>
</dbReference>
<dbReference type="PANTHER" id="PTHR19818:SF144">
    <property type="entry name" value="METALLOTHIONEIN EXPRESSION ACTIVATOR-RELATED"/>
    <property type="match status" value="1"/>
</dbReference>
<feature type="compositionally biased region" description="Polar residues" evidence="6">
    <location>
        <begin position="1"/>
        <end position="13"/>
    </location>
</feature>
<dbReference type="GO" id="GO:0005634">
    <property type="term" value="C:nucleus"/>
    <property type="evidence" value="ECO:0007669"/>
    <property type="project" value="UniProtKB-ARBA"/>
</dbReference>
<evidence type="ECO:0000256" key="3">
    <source>
        <dbReference type="ARBA" id="ARBA00022771"/>
    </source>
</evidence>
<evidence type="ECO:0000256" key="6">
    <source>
        <dbReference type="SAM" id="MobiDB-lite"/>
    </source>
</evidence>
<evidence type="ECO:0000256" key="1">
    <source>
        <dbReference type="ARBA" id="ARBA00022723"/>
    </source>
</evidence>
<keyword evidence="1" id="KW-0479">Metal-binding</keyword>
<organism evidence="8 9">
    <name type="scientific">Saitozyma podzolica</name>
    <dbReference type="NCBI Taxonomy" id="1890683"/>
    <lineage>
        <taxon>Eukaryota</taxon>
        <taxon>Fungi</taxon>
        <taxon>Dikarya</taxon>
        <taxon>Basidiomycota</taxon>
        <taxon>Agaricomycotina</taxon>
        <taxon>Tremellomycetes</taxon>
        <taxon>Tremellales</taxon>
        <taxon>Trimorphomycetaceae</taxon>
        <taxon>Saitozyma</taxon>
    </lineage>
</organism>
<dbReference type="Proteomes" id="UP000279259">
    <property type="component" value="Unassembled WGS sequence"/>
</dbReference>
<feature type="compositionally biased region" description="Low complexity" evidence="6">
    <location>
        <begin position="583"/>
        <end position="598"/>
    </location>
</feature>
<dbReference type="InterPro" id="IPR013087">
    <property type="entry name" value="Znf_C2H2_type"/>
</dbReference>
<dbReference type="GO" id="GO:0045944">
    <property type="term" value="P:positive regulation of transcription by RNA polymerase II"/>
    <property type="evidence" value="ECO:0007669"/>
    <property type="project" value="UniProtKB-ARBA"/>
</dbReference>
<feature type="domain" description="C2H2-type" evidence="7">
    <location>
        <begin position="805"/>
        <end position="834"/>
    </location>
</feature>
<feature type="compositionally biased region" description="Gly residues" evidence="6">
    <location>
        <begin position="507"/>
        <end position="518"/>
    </location>
</feature>
<feature type="region of interest" description="Disordered" evidence="6">
    <location>
        <begin position="38"/>
        <end position="64"/>
    </location>
</feature>
<dbReference type="SMART" id="SM00355">
    <property type="entry name" value="ZnF_C2H2"/>
    <property type="match status" value="2"/>
</dbReference>
<evidence type="ECO:0000256" key="5">
    <source>
        <dbReference type="PROSITE-ProRule" id="PRU00042"/>
    </source>
</evidence>
<dbReference type="Gene3D" id="3.30.160.60">
    <property type="entry name" value="Classic Zinc Finger"/>
    <property type="match status" value="2"/>
</dbReference>
<dbReference type="FunFam" id="3.30.160.60:FF:000072">
    <property type="entry name" value="zinc finger protein 143 isoform X1"/>
    <property type="match status" value="1"/>
</dbReference>
<accession>A0A427YUX4</accession>
<reference evidence="8 9" key="1">
    <citation type="submission" date="2018-11" db="EMBL/GenBank/DDBJ databases">
        <title>Genome sequence of Saitozyma podzolica DSM 27192.</title>
        <authorList>
            <person name="Aliyu H."/>
            <person name="Gorte O."/>
            <person name="Ochsenreither K."/>
        </authorList>
    </citation>
    <scope>NUCLEOTIDE SEQUENCE [LARGE SCALE GENOMIC DNA]</scope>
    <source>
        <strain evidence="8 9">DSM 27192</strain>
    </source>
</reference>
<evidence type="ECO:0000256" key="4">
    <source>
        <dbReference type="ARBA" id="ARBA00022833"/>
    </source>
</evidence>
<comment type="caution">
    <text evidence="8">The sequence shown here is derived from an EMBL/GenBank/DDBJ whole genome shotgun (WGS) entry which is preliminary data.</text>
</comment>
<dbReference type="OrthoDB" id="8117402at2759"/>
<dbReference type="InterPro" id="IPR036236">
    <property type="entry name" value="Znf_C2H2_sf"/>
</dbReference>
<feature type="domain" description="C2H2-type" evidence="7">
    <location>
        <begin position="835"/>
        <end position="864"/>
    </location>
</feature>
<sequence length="953" mass="100294">MTTINPSMLNQASPPDAHFLSSPPETIIGSFPFGAADMSSLPSGGKTPRQTARIHSGDNEHYPSPRRLVGGMSSMQYGSISQTFDVADGSGGGINLSNGESTPKAGAGAVQTPIARHIYSSPAHTTASRSVLHGVIVPGDEWDGLLPNSPFLEQTPAPIRSPIVSGGGSNKRSLIGLGSSPSMPTGKRQRQATMGPMASISIPPSPLGKRQREASGPALITSRPLSTRPLERTVSGPPAMGMGFQAGHRVFSTTSIGSSASTELLSPAMGPYSIQLSTTGSFPTPELIHLNFSEHPTPDSTSINTGTIAPQAIMGGFHGLTGGGFVDSPEVMQQEHFNGHGHGHGQFTLSAAGNALLPVASTSASSPIPMSVPMVHASSFTSHDGRHVTLGTIQEDDMLTPASASGTSFTPALTYSSVGMPSQPSLPSHPTFLSVSYPAVPGISYDPVSSDGGYTTWAQQPGYSHQVSQHGGYVIAPNPSQLQTHTHHQAPMQRATSFNYQMVSEGSSGGGGSGGSGGPMFQPVQRSVSAPYIGTMPSLAGGAPSFSQGGLFGPGPSSIPMSSPVMSLDDGSWNPVHPMPSFSQAQNQNQSQGGSSAGLVSSPNTPTRKRTVYPPVGKRLRPGPKPKPKTPAKGKSRANDDGDVPPPISFTIDPSVFMGGVNNGMGPMLSSSAVPDDEVFMPPSSNPASPPVLVSSNQLQPQQPQQQPRMHYPIPVHAVPQINFGPGTGTSVGTDLDLDLSSLNPIHVPAAGTSNNPTLRMAPPARAQTPEGQALAGLPKDFIDGLYTTFLTMEGSTSGQPVKRFKCLIDGCERHFPRKSAISSHIQTHLDDKPFVCTEPDCQAAFVRQHDLRRHLRIHSGNKPFPCGWVCKRRRPDAPSAEEYLQWGRWGSSDGVKRQHFGARERESGGVGESRRWFVQETHRTLTIEDEDEKDDFRPINSGTRLLGTVIGL</sequence>
<dbReference type="GO" id="GO:0000981">
    <property type="term" value="F:DNA-binding transcription factor activity, RNA polymerase II-specific"/>
    <property type="evidence" value="ECO:0007669"/>
    <property type="project" value="TreeGrafter"/>
</dbReference>
<keyword evidence="3 5" id="KW-0863">Zinc-finger</keyword>
<dbReference type="SUPFAM" id="SSF57667">
    <property type="entry name" value="beta-beta-alpha zinc fingers"/>
    <property type="match status" value="1"/>
</dbReference>
<feature type="region of interest" description="Disordered" evidence="6">
    <location>
        <begin position="673"/>
        <end position="696"/>
    </location>
</feature>
<evidence type="ECO:0000313" key="9">
    <source>
        <dbReference type="Proteomes" id="UP000279259"/>
    </source>
</evidence>
<feature type="region of interest" description="Disordered" evidence="6">
    <location>
        <begin position="502"/>
        <end position="523"/>
    </location>
</feature>
<dbReference type="PANTHER" id="PTHR19818">
    <property type="entry name" value="ZINC FINGER PROTEIN ZIC AND GLI"/>
    <property type="match status" value="1"/>
</dbReference>
<dbReference type="AlphaFoldDB" id="A0A427YUX4"/>
<gene>
    <name evidence="8" type="primary">ACE2</name>
    <name evidence="8" type="ORF">EHS25_004645</name>
</gene>
<dbReference type="InterPro" id="IPR050329">
    <property type="entry name" value="GLI_C2H2-zinc-finger"/>
</dbReference>
<feature type="compositionally biased region" description="Basic residues" evidence="6">
    <location>
        <begin position="618"/>
        <end position="636"/>
    </location>
</feature>
<feature type="region of interest" description="Disordered" evidence="6">
    <location>
        <begin position="1"/>
        <end position="22"/>
    </location>
</feature>
<evidence type="ECO:0000313" key="8">
    <source>
        <dbReference type="EMBL" id="RSH94839.1"/>
    </source>
</evidence>
<dbReference type="GO" id="GO:0008270">
    <property type="term" value="F:zinc ion binding"/>
    <property type="evidence" value="ECO:0007669"/>
    <property type="project" value="UniProtKB-KW"/>
</dbReference>
<protein>
    <submittedName>
        <fullName evidence="8">Metallothionein expression activator</fullName>
    </submittedName>
</protein>
<evidence type="ECO:0000256" key="2">
    <source>
        <dbReference type="ARBA" id="ARBA00022737"/>
    </source>
</evidence>
<name>A0A427YUX4_9TREE</name>
<keyword evidence="4" id="KW-0862">Zinc</keyword>
<evidence type="ECO:0000259" key="7">
    <source>
        <dbReference type="PROSITE" id="PS50157"/>
    </source>
</evidence>